<dbReference type="InterPro" id="IPR036059">
    <property type="entry name" value="TldD/PmbA_sf"/>
</dbReference>
<dbReference type="Gene3D" id="3.30.2290.10">
    <property type="entry name" value="PmbA/TldD superfamily"/>
    <property type="match status" value="1"/>
</dbReference>
<dbReference type="Proteomes" id="UP000030364">
    <property type="component" value="Unassembled WGS sequence"/>
</dbReference>
<gene>
    <name evidence="5" type="ORF">THFILI_09970</name>
</gene>
<feature type="domain" description="Metalloprotease TldD/E C-terminal" evidence="3">
    <location>
        <begin position="218"/>
        <end position="434"/>
    </location>
</feature>
<evidence type="ECO:0000256" key="1">
    <source>
        <dbReference type="ARBA" id="ARBA00005836"/>
    </source>
</evidence>
<reference evidence="5 6" key="1">
    <citation type="journal article" date="2015" name="Genome Announc.">
        <title>Draft Genome Sequence of the Thermophile Thermus filiformis ATCC 43280, Producer of Carotenoid-(Di)glucoside-Branched Fatty Acid (Di)esters and Source of Hyperthermostable Enzymes of Biotechnological Interest.</title>
        <authorList>
            <person name="Mandelli F."/>
            <person name="Oliveira Ramires B."/>
            <person name="Couger M.B."/>
            <person name="Paixao D.A."/>
            <person name="Camilo C.M."/>
            <person name="Polikarpov I."/>
            <person name="Prade R."/>
            <person name="Riano-Pachon D.M."/>
            <person name="Squina F.M."/>
        </authorList>
    </citation>
    <scope>NUCLEOTIDE SEQUENCE [LARGE SCALE GENOMIC DNA]</scope>
    <source>
        <strain evidence="5 6">ATCC 43280</strain>
    </source>
</reference>
<dbReference type="GO" id="GO:0005829">
    <property type="term" value="C:cytosol"/>
    <property type="evidence" value="ECO:0007669"/>
    <property type="project" value="TreeGrafter"/>
</dbReference>
<dbReference type="AlphaFoldDB" id="A0A0A2WLC5"/>
<proteinExistence type="inferred from homology"/>
<dbReference type="InterPro" id="IPR035068">
    <property type="entry name" value="TldD/PmbA_N"/>
</dbReference>
<sequence length="435" mass="47005">MTPEEAKAFVLQEAKKRGIKAELLFQEQRERSYRAFQGRLEEAKEARQRGLGLRVEVEGKVGYAYTEELSPEALAWALEEAQENALLSGKEGFLPPGAPLGRHDLLGEGLSAPPEAKREAALALEAALREDPRVRVAQGGYQEVEAQVALASTEGAEGAYRFGVAVLLASVVMAEGASVKQAWEAEFSREFHALEPGRTALDLRQKTARLLGARPLKTGRYRAYLEPEAFISLLMVLAPMFSAKEVLDGKSPLMGRLGQRIASPLVNLVDDPTLEKGLMSRPFDAEGTPSRRTPLVEEGVLVRYLHNSETARRLGQENTGHAFRTYKGSLGVLPTNLYLAPGSGVSPRTGVLVTEFMGVHAGANPVTGEFSLQALGLLLEDGEAHPVENFAVSGNLLELLERIEGVGQDLTWRLVGPFALGSPTVEVAELSFAGA</sequence>
<protein>
    <submittedName>
        <fullName evidence="5">PmbA protein</fullName>
    </submittedName>
</protein>
<feature type="domain" description="Metalloprotease TldD/E central" evidence="4">
    <location>
        <begin position="111"/>
        <end position="205"/>
    </location>
</feature>
<comment type="caution">
    <text evidence="5">The sequence shown here is derived from an EMBL/GenBank/DDBJ whole genome shotgun (WGS) entry which is preliminary data.</text>
</comment>
<keyword evidence="6" id="KW-1185">Reference proteome</keyword>
<dbReference type="OrthoDB" id="9803213at2"/>
<dbReference type="InterPro" id="IPR002510">
    <property type="entry name" value="Metalloprtase-TldD/E_N"/>
</dbReference>
<evidence type="ECO:0000313" key="6">
    <source>
        <dbReference type="Proteomes" id="UP000030364"/>
    </source>
</evidence>
<dbReference type="GO" id="GO:0008237">
    <property type="term" value="F:metallopeptidase activity"/>
    <property type="evidence" value="ECO:0007669"/>
    <property type="project" value="InterPro"/>
</dbReference>
<dbReference type="InterPro" id="IPR047657">
    <property type="entry name" value="PmbA"/>
</dbReference>
<evidence type="ECO:0000259" key="3">
    <source>
        <dbReference type="Pfam" id="PF19289"/>
    </source>
</evidence>
<organism evidence="5 6">
    <name type="scientific">Thermus filiformis</name>
    <dbReference type="NCBI Taxonomy" id="276"/>
    <lineage>
        <taxon>Bacteria</taxon>
        <taxon>Thermotogati</taxon>
        <taxon>Deinococcota</taxon>
        <taxon>Deinococci</taxon>
        <taxon>Thermales</taxon>
        <taxon>Thermaceae</taxon>
        <taxon>Thermus</taxon>
    </lineage>
</organism>
<accession>A0A0A2WLC5</accession>
<dbReference type="Pfam" id="PF19289">
    <property type="entry name" value="PmbA_TldD_3rd"/>
    <property type="match status" value="1"/>
</dbReference>
<feature type="domain" description="Metalloprotease TldD/E N-terminal" evidence="2">
    <location>
        <begin position="21"/>
        <end position="85"/>
    </location>
</feature>
<dbReference type="InterPro" id="IPR045570">
    <property type="entry name" value="Metalloprtase-TldD/E_cen_dom"/>
</dbReference>
<dbReference type="PANTHER" id="PTHR43421:SF1">
    <property type="entry name" value="METALLOPROTEASE PMBA"/>
    <property type="match status" value="1"/>
</dbReference>
<dbReference type="SUPFAM" id="SSF111283">
    <property type="entry name" value="Putative modulator of DNA gyrase, PmbA/TldD"/>
    <property type="match status" value="1"/>
</dbReference>
<dbReference type="STRING" id="276.THFILI_09970"/>
<dbReference type="RefSeq" id="WP_038067323.1">
    <property type="nucleotide sequence ID" value="NZ_JPSL02000040.1"/>
</dbReference>
<dbReference type="InterPro" id="IPR045569">
    <property type="entry name" value="Metalloprtase-TldD/E_C"/>
</dbReference>
<dbReference type="Pfam" id="PF01523">
    <property type="entry name" value="PmbA_TldD_1st"/>
    <property type="match status" value="1"/>
</dbReference>
<dbReference type="GO" id="GO:0006508">
    <property type="term" value="P:proteolysis"/>
    <property type="evidence" value="ECO:0007669"/>
    <property type="project" value="InterPro"/>
</dbReference>
<dbReference type="PANTHER" id="PTHR43421">
    <property type="entry name" value="METALLOPROTEASE PMBA"/>
    <property type="match status" value="1"/>
</dbReference>
<evidence type="ECO:0000313" key="5">
    <source>
        <dbReference type="EMBL" id="KGQ20991.2"/>
    </source>
</evidence>
<evidence type="ECO:0000259" key="2">
    <source>
        <dbReference type="Pfam" id="PF01523"/>
    </source>
</evidence>
<dbReference type="Pfam" id="PF19290">
    <property type="entry name" value="PmbA_TldD_2nd"/>
    <property type="match status" value="1"/>
</dbReference>
<dbReference type="EMBL" id="JPSL02000040">
    <property type="protein sequence ID" value="KGQ20991.2"/>
    <property type="molecule type" value="Genomic_DNA"/>
</dbReference>
<comment type="similarity">
    <text evidence="1">Belongs to the peptidase U62 family.</text>
</comment>
<evidence type="ECO:0000259" key="4">
    <source>
        <dbReference type="Pfam" id="PF19290"/>
    </source>
</evidence>
<name>A0A0A2WLC5_THEFI</name>